<dbReference type="GO" id="GO:0016874">
    <property type="term" value="F:ligase activity"/>
    <property type="evidence" value="ECO:0007669"/>
    <property type="project" value="UniProtKB-KW"/>
</dbReference>
<feature type="transmembrane region" description="Helical" evidence="5">
    <location>
        <begin position="252"/>
        <end position="273"/>
    </location>
</feature>
<feature type="transmembrane region" description="Helical" evidence="5">
    <location>
        <begin position="385"/>
        <end position="403"/>
    </location>
</feature>
<evidence type="ECO:0000256" key="4">
    <source>
        <dbReference type="ARBA" id="ARBA00023136"/>
    </source>
</evidence>
<keyword evidence="4 5" id="KW-0472">Membrane</keyword>
<dbReference type="Pfam" id="PF04932">
    <property type="entry name" value="Wzy_C"/>
    <property type="match status" value="1"/>
</dbReference>
<dbReference type="AlphaFoldDB" id="A0A852YBL8"/>
<evidence type="ECO:0000256" key="5">
    <source>
        <dbReference type="SAM" id="Phobius"/>
    </source>
</evidence>
<evidence type="ECO:0000313" key="7">
    <source>
        <dbReference type="EMBL" id="NYG98740.1"/>
    </source>
</evidence>
<dbReference type="GO" id="GO:0016020">
    <property type="term" value="C:membrane"/>
    <property type="evidence" value="ECO:0007669"/>
    <property type="project" value="UniProtKB-SubCell"/>
</dbReference>
<dbReference type="Proteomes" id="UP000553888">
    <property type="component" value="Unassembled WGS sequence"/>
</dbReference>
<dbReference type="RefSeq" id="WP_179566469.1">
    <property type="nucleotide sequence ID" value="NZ_JACBZY010000001.1"/>
</dbReference>
<evidence type="ECO:0000313" key="8">
    <source>
        <dbReference type="Proteomes" id="UP000553888"/>
    </source>
</evidence>
<evidence type="ECO:0000256" key="3">
    <source>
        <dbReference type="ARBA" id="ARBA00022989"/>
    </source>
</evidence>
<dbReference type="InterPro" id="IPR051533">
    <property type="entry name" value="WaaL-like"/>
</dbReference>
<reference evidence="7 8" key="1">
    <citation type="submission" date="2020-07" db="EMBL/GenBank/DDBJ databases">
        <title>Sequencing the genomes of 1000 actinobacteria strains.</title>
        <authorList>
            <person name="Klenk H.-P."/>
        </authorList>
    </citation>
    <scope>NUCLEOTIDE SEQUENCE [LARGE SCALE GENOMIC DNA]</scope>
    <source>
        <strain evidence="7 8">DSM 23141</strain>
    </source>
</reference>
<dbReference type="PANTHER" id="PTHR37422">
    <property type="entry name" value="TEICHURONIC ACID BIOSYNTHESIS PROTEIN TUAE"/>
    <property type="match status" value="1"/>
</dbReference>
<keyword evidence="8" id="KW-1185">Reference proteome</keyword>
<dbReference type="InterPro" id="IPR007016">
    <property type="entry name" value="O-antigen_ligase-rel_domated"/>
</dbReference>
<sequence>MTLSSRYHRALAASAFFTGLAGDVFRYGIGWAGWGVVVGLIVLLCVIELVRSRTRLDAVPVALVLFLGVCAASTAWSAYPALTGLATVVTVATVAVGLFIATALDGYGIVRALADAGRWILGLSLLFEFVVAVFVRQKVLPFFSFCDLSGDIPRACYWSRDLLFHGGRIQGIQGNSNLLAIAALIALIAFGVQLAAGMVSRVAGIFWIGVAVLVLALTRSSTVIVAGLAAAVVLVIVLVIRRLSGRARAAAYGVSAAVVVAGVAGAIVFRAPLLALLQKSPDLTNRGQIWKAVVDLAQQRPAGGWGWATYWMPGVHPFDSDAFVIKGVRYSQAHDAWLDLWLQVGIVGLIVFALFVLGLLVRSWLAAVDRGAAADSAITAGTRPVAALTIAPLLIAVALLVQSLAESRILIEGELLLLVIIAITTRSRDLRTFRWLRRGERGQ</sequence>
<evidence type="ECO:0000256" key="2">
    <source>
        <dbReference type="ARBA" id="ARBA00022692"/>
    </source>
</evidence>
<dbReference type="PANTHER" id="PTHR37422:SF23">
    <property type="entry name" value="TEICHURONIC ACID BIOSYNTHESIS PROTEIN TUAE"/>
    <property type="match status" value="1"/>
</dbReference>
<organism evidence="7 8">
    <name type="scientific">Schumannella luteola</name>
    <dbReference type="NCBI Taxonomy" id="472059"/>
    <lineage>
        <taxon>Bacteria</taxon>
        <taxon>Bacillati</taxon>
        <taxon>Actinomycetota</taxon>
        <taxon>Actinomycetes</taxon>
        <taxon>Micrococcales</taxon>
        <taxon>Microbacteriaceae</taxon>
        <taxon>Schumannella</taxon>
    </lineage>
</organism>
<feature type="transmembrane region" description="Helical" evidence="5">
    <location>
        <begin position="31"/>
        <end position="51"/>
    </location>
</feature>
<feature type="transmembrane region" description="Helical" evidence="5">
    <location>
        <begin position="340"/>
        <end position="365"/>
    </location>
</feature>
<feature type="transmembrane region" description="Helical" evidence="5">
    <location>
        <begin position="58"/>
        <end position="79"/>
    </location>
</feature>
<protein>
    <submittedName>
        <fullName evidence="7">O-antigen ligase</fullName>
    </submittedName>
</protein>
<keyword evidence="3 5" id="KW-1133">Transmembrane helix</keyword>
<comment type="subcellular location">
    <subcellularLocation>
        <location evidence="1">Membrane</location>
        <topology evidence="1">Multi-pass membrane protein</topology>
    </subcellularLocation>
</comment>
<comment type="caution">
    <text evidence="7">The sequence shown here is derived from an EMBL/GenBank/DDBJ whole genome shotgun (WGS) entry which is preliminary data.</text>
</comment>
<dbReference type="EMBL" id="JACBZY010000001">
    <property type="protein sequence ID" value="NYG98740.1"/>
    <property type="molecule type" value="Genomic_DNA"/>
</dbReference>
<keyword evidence="7" id="KW-0436">Ligase</keyword>
<gene>
    <name evidence="7" type="ORF">BJ979_001366</name>
</gene>
<evidence type="ECO:0000259" key="6">
    <source>
        <dbReference type="Pfam" id="PF04932"/>
    </source>
</evidence>
<proteinExistence type="predicted"/>
<accession>A0A852YBL8</accession>
<feature type="transmembrane region" description="Helical" evidence="5">
    <location>
        <begin position="223"/>
        <end position="240"/>
    </location>
</feature>
<name>A0A852YBL8_9MICO</name>
<evidence type="ECO:0000256" key="1">
    <source>
        <dbReference type="ARBA" id="ARBA00004141"/>
    </source>
</evidence>
<feature type="transmembrane region" description="Helical" evidence="5">
    <location>
        <begin position="116"/>
        <end position="135"/>
    </location>
</feature>
<feature type="transmembrane region" description="Helical" evidence="5">
    <location>
        <begin position="199"/>
        <end position="217"/>
    </location>
</feature>
<feature type="transmembrane region" description="Helical" evidence="5">
    <location>
        <begin position="172"/>
        <end position="192"/>
    </location>
</feature>
<keyword evidence="2 5" id="KW-0812">Transmembrane</keyword>
<feature type="transmembrane region" description="Helical" evidence="5">
    <location>
        <begin position="85"/>
        <end position="104"/>
    </location>
</feature>
<feature type="domain" description="O-antigen ligase-related" evidence="6">
    <location>
        <begin position="206"/>
        <end position="353"/>
    </location>
</feature>